<dbReference type="GO" id="GO:0005576">
    <property type="term" value="C:extracellular region"/>
    <property type="evidence" value="ECO:0007669"/>
    <property type="project" value="UniProtKB-SubCell"/>
</dbReference>
<keyword evidence="4" id="KW-0732">Signal</keyword>
<dbReference type="Pfam" id="PF00089">
    <property type="entry name" value="Trypsin"/>
    <property type="match status" value="1"/>
</dbReference>
<sequence>MQLRTTHRWVSSVPYRYAIASKMFRILQRHPAFHRSTTLGLLLLLIVQSHGGAWRQDRGDESATSSGGDVSCSDLFTLDAERYYQKRYEGTLLVTSPVTVKDIELQLRFDRDVDLLVNYFGTSNSSNHRDFLITKQGYSLYAHSTLKLKLEVSYSTVLQPWLEEVRLNGDLLCPLRRVVRTTSSYTQTPSYRYPPNTWNLGMVARPTGFVPLHQPRQPTYAVQPIAPRNFTDAQENKFNSSCQAMSPNIVVSDGRWDGVLTLTTDVTVDRVRIEIVFDGAVYILGNYFGEVWTDDGTRFVIENSTLILAADSEIKINFFVKFNENRRIPDVEEVMFNGKDVCRQRRRRVSVETEAPAGVFGSESVVVTERSRVVSTTTSQPESLEEYDENECATAYPSSEPAVQSRIIGGVSAKSGEIPWHVAIFVEDQYQCGGSIISSRSILTAAHCLTKENTNETLEADLLRVYIGIVNLANKDDHFYHTAASAMLHPDYNSAQHTTDIGILQLSRDIIFNNFIKPVCLYGNTTDISAFYNRYGKVAGWGLNRNGVVANVLNYLDMPVVSQKKCSQTNVQYNTVLAYGESFCAGHSDGNSVCNGDSGGGLVFTDNYRFYLRGIVSISAQKRNQLMCDPNRYSVFTDVSKFLKWIRQNMV</sequence>
<dbReference type="PANTHER" id="PTHR24260:SF136">
    <property type="entry name" value="GH08193P-RELATED"/>
    <property type="match status" value="1"/>
</dbReference>
<evidence type="ECO:0000313" key="11">
    <source>
        <dbReference type="EMBL" id="CAG6500289.1"/>
    </source>
</evidence>
<dbReference type="PRINTS" id="PR00722">
    <property type="entry name" value="CHYMOTRYPSIN"/>
</dbReference>
<accession>A0A8D8CTP8</accession>
<dbReference type="FunFam" id="2.40.10.10:FF:000146">
    <property type="entry name" value="Serine protease 53"/>
    <property type="match status" value="1"/>
</dbReference>
<keyword evidence="8" id="KW-1015">Disulfide bond</keyword>
<evidence type="ECO:0000256" key="8">
    <source>
        <dbReference type="ARBA" id="ARBA00023157"/>
    </source>
</evidence>
<reference evidence="11" key="1">
    <citation type="submission" date="2021-05" db="EMBL/GenBank/DDBJ databases">
        <authorList>
            <person name="Alioto T."/>
            <person name="Alioto T."/>
            <person name="Gomez Garrido J."/>
        </authorList>
    </citation>
    <scope>NUCLEOTIDE SEQUENCE</scope>
</reference>
<comment type="similarity">
    <text evidence="9">Belongs to the peptidase S1 family. CLIP subfamily.</text>
</comment>
<dbReference type="InterPro" id="IPR001254">
    <property type="entry name" value="Trypsin_dom"/>
</dbReference>
<dbReference type="SUPFAM" id="SSF50494">
    <property type="entry name" value="Trypsin-like serine proteases"/>
    <property type="match status" value="1"/>
</dbReference>
<dbReference type="SMART" id="SM00020">
    <property type="entry name" value="Tryp_SPc"/>
    <property type="match status" value="1"/>
</dbReference>
<name>A0A8D8CTP8_CULPI</name>
<evidence type="ECO:0000256" key="5">
    <source>
        <dbReference type="ARBA" id="ARBA00022801"/>
    </source>
</evidence>
<keyword evidence="7" id="KW-0865">Zymogen</keyword>
<dbReference type="AlphaFoldDB" id="A0A8D8CTP8"/>
<keyword evidence="3" id="KW-0645">Protease</keyword>
<evidence type="ECO:0000256" key="6">
    <source>
        <dbReference type="ARBA" id="ARBA00022825"/>
    </source>
</evidence>
<dbReference type="PANTHER" id="PTHR24260">
    <property type="match status" value="1"/>
</dbReference>
<dbReference type="PROSITE" id="PS00134">
    <property type="entry name" value="TRYPSIN_HIS"/>
    <property type="match status" value="1"/>
</dbReference>
<keyword evidence="5" id="KW-0378">Hydrolase</keyword>
<keyword evidence="6" id="KW-0720">Serine protease</keyword>
<dbReference type="GO" id="GO:0004252">
    <property type="term" value="F:serine-type endopeptidase activity"/>
    <property type="evidence" value="ECO:0007669"/>
    <property type="project" value="InterPro"/>
</dbReference>
<evidence type="ECO:0000256" key="2">
    <source>
        <dbReference type="ARBA" id="ARBA00022525"/>
    </source>
</evidence>
<dbReference type="InterPro" id="IPR009003">
    <property type="entry name" value="Peptidase_S1_PA"/>
</dbReference>
<dbReference type="InterPro" id="IPR001314">
    <property type="entry name" value="Peptidase_S1A"/>
</dbReference>
<dbReference type="InterPro" id="IPR018114">
    <property type="entry name" value="TRYPSIN_HIS"/>
</dbReference>
<evidence type="ECO:0000256" key="7">
    <source>
        <dbReference type="ARBA" id="ARBA00023145"/>
    </source>
</evidence>
<evidence type="ECO:0000256" key="9">
    <source>
        <dbReference type="ARBA" id="ARBA00024195"/>
    </source>
</evidence>
<proteinExistence type="inferred from homology"/>
<dbReference type="PROSITE" id="PS50240">
    <property type="entry name" value="TRYPSIN_DOM"/>
    <property type="match status" value="1"/>
</dbReference>
<evidence type="ECO:0000256" key="1">
    <source>
        <dbReference type="ARBA" id="ARBA00004613"/>
    </source>
</evidence>
<comment type="subcellular location">
    <subcellularLocation>
        <location evidence="1">Secreted</location>
    </subcellularLocation>
</comment>
<dbReference type="Pfam" id="PF16030">
    <property type="entry name" value="GD_N"/>
    <property type="match status" value="2"/>
</dbReference>
<dbReference type="Gene3D" id="2.40.10.10">
    <property type="entry name" value="Trypsin-like serine proteases"/>
    <property type="match status" value="1"/>
</dbReference>
<organism evidence="11">
    <name type="scientific">Culex pipiens</name>
    <name type="common">House mosquito</name>
    <dbReference type="NCBI Taxonomy" id="7175"/>
    <lineage>
        <taxon>Eukaryota</taxon>
        <taxon>Metazoa</taxon>
        <taxon>Ecdysozoa</taxon>
        <taxon>Arthropoda</taxon>
        <taxon>Hexapoda</taxon>
        <taxon>Insecta</taxon>
        <taxon>Pterygota</taxon>
        <taxon>Neoptera</taxon>
        <taxon>Endopterygota</taxon>
        <taxon>Diptera</taxon>
        <taxon>Nematocera</taxon>
        <taxon>Culicoidea</taxon>
        <taxon>Culicidae</taxon>
        <taxon>Culicinae</taxon>
        <taxon>Culicini</taxon>
        <taxon>Culex</taxon>
        <taxon>Culex</taxon>
    </lineage>
</organism>
<dbReference type="GO" id="GO:0006508">
    <property type="term" value="P:proteolysis"/>
    <property type="evidence" value="ECO:0007669"/>
    <property type="project" value="UniProtKB-KW"/>
</dbReference>
<dbReference type="CDD" id="cd00190">
    <property type="entry name" value="Tryp_SPc"/>
    <property type="match status" value="1"/>
</dbReference>
<keyword evidence="2" id="KW-0964">Secreted</keyword>
<dbReference type="InterPro" id="IPR043504">
    <property type="entry name" value="Peptidase_S1_PA_chymotrypsin"/>
</dbReference>
<evidence type="ECO:0000256" key="4">
    <source>
        <dbReference type="ARBA" id="ARBA00022729"/>
    </source>
</evidence>
<evidence type="ECO:0000259" key="10">
    <source>
        <dbReference type="PROSITE" id="PS50240"/>
    </source>
</evidence>
<dbReference type="EMBL" id="HBUE01139917">
    <property type="protein sequence ID" value="CAG6500289.1"/>
    <property type="molecule type" value="Transcribed_RNA"/>
</dbReference>
<evidence type="ECO:0000256" key="3">
    <source>
        <dbReference type="ARBA" id="ARBA00022670"/>
    </source>
</evidence>
<feature type="domain" description="Peptidase S1" evidence="10">
    <location>
        <begin position="407"/>
        <end position="651"/>
    </location>
</feature>
<dbReference type="InterPro" id="IPR031986">
    <property type="entry name" value="GD_N"/>
</dbReference>
<protein>
    <submittedName>
        <fullName evidence="11">Proclotting enzyme</fullName>
    </submittedName>
</protein>
<dbReference type="InterPro" id="IPR051333">
    <property type="entry name" value="CLIP_Serine_Protease"/>
</dbReference>